<dbReference type="Pfam" id="PF07963">
    <property type="entry name" value="N_methyl"/>
    <property type="match status" value="1"/>
</dbReference>
<name>A0ABX8J0U8_9GAMM</name>
<keyword evidence="3" id="KW-1185">Reference proteome</keyword>
<dbReference type="RefSeq" id="WP_216707280.1">
    <property type="nucleotide sequence ID" value="NZ_CP076683.1"/>
</dbReference>
<keyword evidence="1" id="KW-0472">Membrane</keyword>
<keyword evidence="1" id="KW-0812">Transmembrane</keyword>
<proteinExistence type="predicted"/>
<dbReference type="Proteomes" id="UP000683436">
    <property type="component" value="Chromosome"/>
</dbReference>
<dbReference type="NCBIfam" id="TIGR02532">
    <property type="entry name" value="IV_pilin_GFxxxE"/>
    <property type="match status" value="1"/>
</dbReference>
<gene>
    <name evidence="2" type="ORF">KQ248_18470</name>
</gene>
<dbReference type="InterPro" id="IPR012902">
    <property type="entry name" value="N_methyl_site"/>
</dbReference>
<dbReference type="EMBL" id="CP076683">
    <property type="protein sequence ID" value="QWV19388.1"/>
    <property type="molecule type" value="Genomic_DNA"/>
</dbReference>
<accession>A0ABX8J0U8</accession>
<evidence type="ECO:0000313" key="3">
    <source>
        <dbReference type="Proteomes" id="UP000683436"/>
    </source>
</evidence>
<evidence type="ECO:0000256" key="1">
    <source>
        <dbReference type="SAM" id="Phobius"/>
    </source>
</evidence>
<organism evidence="2 3">
    <name type="scientific">Stutzerimonas zhaodongensis</name>
    <dbReference type="NCBI Taxonomy" id="1176257"/>
    <lineage>
        <taxon>Bacteria</taxon>
        <taxon>Pseudomonadati</taxon>
        <taxon>Pseudomonadota</taxon>
        <taxon>Gammaproteobacteria</taxon>
        <taxon>Pseudomonadales</taxon>
        <taxon>Pseudomonadaceae</taxon>
        <taxon>Stutzerimonas</taxon>
    </lineage>
</organism>
<feature type="transmembrane region" description="Helical" evidence="1">
    <location>
        <begin position="12"/>
        <end position="31"/>
    </location>
</feature>
<keyword evidence="1" id="KW-1133">Transmembrane helix</keyword>
<sequence>MVKQRGFTIVELIMVIVILGIISAVAAPRFFDRKVFDERFYFEEVLSAVRYGQKLAVASGCPVRFVLDGNGYALSYRGSDCTSTIGEDYSKLIPSGITLNKGLDITFNSLGCVVANIEELSVCATTGTDTANVGGHVFTVHAATGFVEAGR</sequence>
<protein>
    <submittedName>
        <fullName evidence="2">Prepilin-type N-terminal cleavage/methylation domain-containing protein</fullName>
    </submittedName>
</protein>
<reference evidence="2 3" key="1">
    <citation type="submission" date="2021-06" db="EMBL/GenBank/DDBJ databases">
        <title>Microbial metabolic specificity influences pelagic lipid remineralization.</title>
        <authorList>
            <person name="Behrendt L."/>
            <person name="Hunter J.E."/>
            <person name="Alcolombri U."/>
            <person name="Smriga S."/>
            <person name="Mincer T."/>
            <person name="Lowenstein D.P."/>
            <person name="Peaudecerf F.J."/>
            <person name="Fernandez V.I."/>
            <person name="Fredricks H."/>
            <person name="Almblad H."/>
            <person name="Harrison J.J."/>
            <person name="Stocker R."/>
            <person name="Van Mooy B.A.S."/>
        </authorList>
    </citation>
    <scope>NUCLEOTIDE SEQUENCE [LARGE SCALE GENOMIC DNA]</scope>
    <source>
        <strain evidence="2 3">A252</strain>
    </source>
</reference>
<evidence type="ECO:0000313" key="2">
    <source>
        <dbReference type="EMBL" id="QWV19388.1"/>
    </source>
</evidence>